<dbReference type="PANTHER" id="PTHR43129">
    <property type="entry name" value="FOSMIDOMYCIN RESISTANCE PROTEIN"/>
    <property type="match status" value="1"/>
</dbReference>
<accession>A0A975XUM0</accession>
<feature type="transmembrane region" description="Helical" evidence="4">
    <location>
        <begin position="293"/>
        <end position="312"/>
    </location>
</feature>
<evidence type="ECO:0000256" key="4">
    <source>
        <dbReference type="SAM" id="Phobius"/>
    </source>
</evidence>
<name>A0A975XUM0_9RHOO</name>
<evidence type="ECO:0000256" key="3">
    <source>
        <dbReference type="ARBA" id="ARBA00023136"/>
    </source>
</evidence>
<evidence type="ECO:0000313" key="7">
    <source>
        <dbReference type="Proteomes" id="UP000683428"/>
    </source>
</evidence>
<proteinExistence type="predicted"/>
<gene>
    <name evidence="6" type="ORF">Azoinq_13905</name>
</gene>
<dbReference type="AlphaFoldDB" id="A0A975XUM0"/>
<dbReference type="PROSITE" id="PS50850">
    <property type="entry name" value="MFS"/>
    <property type="match status" value="1"/>
</dbReference>
<evidence type="ECO:0000256" key="1">
    <source>
        <dbReference type="ARBA" id="ARBA00022692"/>
    </source>
</evidence>
<dbReference type="RefSeq" id="WP_216128306.1">
    <property type="nucleotide sequence ID" value="NZ_CP064782.1"/>
</dbReference>
<reference evidence="6" key="1">
    <citation type="submission" date="2020-11" db="EMBL/GenBank/DDBJ databases">
        <title>Azospira inquinata sp. nov.</title>
        <authorList>
            <person name="Moe W.M."/>
            <person name="Mikes M.C."/>
        </authorList>
    </citation>
    <scope>NUCLEOTIDE SEQUENCE</scope>
    <source>
        <strain evidence="6">Azo-3</strain>
    </source>
</reference>
<feature type="transmembrane region" description="Helical" evidence="4">
    <location>
        <begin position="170"/>
        <end position="194"/>
    </location>
</feature>
<keyword evidence="2 4" id="KW-1133">Transmembrane helix</keyword>
<organism evidence="6 7">
    <name type="scientific">Azospira inquinata</name>
    <dbReference type="NCBI Taxonomy" id="2785627"/>
    <lineage>
        <taxon>Bacteria</taxon>
        <taxon>Pseudomonadati</taxon>
        <taxon>Pseudomonadota</taxon>
        <taxon>Betaproteobacteria</taxon>
        <taxon>Rhodocyclales</taxon>
        <taxon>Rhodocyclaceae</taxon>
        <taxon>Azospira</taxon>
    </lineage>
</organism>
<keyword evidence="7" id="KW-1185">Reference proteome</keyword>
<dbReference type="PANTHER" id="PTHR43129:SF1">
    <property type="entry name" value="FOSMIDOMYCIN RESISTANCE PROTEIN"/>
    <property type="match status" value="1"/>
</dbReference>
<evidence type="ECO:0000256" key="2">
    <source>
        <dbReference type="ARBA" id="ARBA00022989"/>
    </source>
</evidence>
<feature type="transmembrane region" description="Helical" evidence="4">
    <location>
        <begin position="218"/>
        <end position="242"/>
    </location>
</feature>
<dbReference type="InterPro" id="IPR020846">
    <property type="entry name" value="MFS_dom"/>
</dbReference>
<feature type="transmembrane region" description="Helical" evidence="4">
    <location>
        <begin position="382"/>
        <end position="404"/>
    </location>
</feature>
<dbReference type="Proteomes" id="UP000683428">
    <property type="component" value="Chromosome"/>
</dbReference>
<feature type="transmembrane region" description="Helical" evidence="4">
    <location>
        <begin position="87"/>
        <end position="105"/>
    </location>
</feature>
<dbReference type="InterPro" id="IPR011701">
    <property type="entry name" value="MFS"/>
</dbReference>
<dbReference type="EMBL" id="CP064782">
    <property type="protein sequence ID" value="QWT48900.1"/>
    <property type="molecule type" value="Genomic_DNA"/>
</dbReference>
<evidence type="ECO:0000313" key="6">
    <source>
        <dbReference type="EMBL" id="QWT48900.1"/>
    </source>
</evidence>
<dbReference type="Pfam" id="PF07690">
    <property type="entry name" value="MFS_1"/>
    <property type="match status" value="1"/>
</dbReference>
<keyword evidence="3 4" id="KW-0472">Membrane</keyword>
<dbReference type="KEGG" id="aiq:Azoinq_13905"/>
<sequence length="412" mass="42219">MTAAVAASANDAPEGRRDGGIIAVVGFAHGVSHFFHLLLAPLFPWLMKDFSLSFTQIGVTMTLFFVVSGCGQALAGFAVDRWGARRVLFCGVGSLIAAGLVLAAAPGVWALFLSAALAGAGNAVFHPCDFTLLNRRVSPARLGHAFSIHGLSGNLGWAAAPAFMTGLATLAGWRIAALGAALLGVAVLVILFIWRRHLATPALSPEAAKAGQGDSPFAFLKVGAVWLCFGFFFFTTAAFGAFQNFGTPVLERVYGLSLALAASSLTAFLLGGAAGIGVGGFFAGGTVAHDRRIAALLVVAALLALVLASGWIPPMAVLPVMAAMGFCTGLAGPSRDLLVRRAAAARFGHQAYGRVYGFVYSGLDSGQALAPLLFGPFMDRGAFAGVLVGVALFQACAVFTALGVGRNQAKGG</sequence>
<protein>
    <submittedName>
        <fullName evidence="6">MFS transporter</fullName>
    </submittedName>
</protein>
<feature type="domain" description="Major facilitator superfamily (MFS) profile" evidence="5">
    <location>
        <begin position="21"/>
        <end position="408"/>
    </location>
</feature>
<keyword evidence="1 4" id="KW-0812">Transmembrane</keyword>
<evidence type="ECO:0000259" key="5">
    <source>
        <dbReference type="PROSITE" id="PS50850"/>
    </source>
</evidence>
<dbReference type="GO" id="GO:0005886">
    <property type="term" value="C:plasma membrane"/>
    <property type="evidence" value="ECO:0007669"/>
    <property type="project" value="TreeGrafter"/>
</dbReference>
<dbReference type="GO" id="GO:0022857">
    <property type="term" value="F:transmembrane transporter activity"/>
    <property type="evidence" value="ECO:0007669"/>
    <property type="project" value="InterPro"/>
</dbReference>
<feature type="transmembrane region" description="Helical" evidence="4">
    <location>
        <begin position="53"/>
        <end position="75"/>
    </location>
</feature>
<feature type="transmembrane region" description="Helical" evidence="4">
    <location>
        <begin position="21"/>
        <end position="47"/>
    </location>
</feature>
<feature type="transmembrane region" description="Helical" evidence="4">
    <location>
        <begin position="254"/>
        <end position="281"/>
    </location>
</feature>